<name>A0A9W7DW10_9STRA</name>
<keyword evidence="1" id="KW-0472">Membrane</keyword>
<dbReference type="Pfam" id="PF13787">
    <property type="entry name" value="HXXEE"/>
    <property type="match status" value="1"/>
</dbReference>
<evidence type="ECO:0000256" key="2">
    <source>
        <dbReference type="SAM" id="SignalP"/>
    </source>
</evidence>
<gene>
    <name evidence="3" type="ORF">TrRE_jg7939</name>
</gene>
<keyword evidence="4" id="KW-1185">Reference proteome</keyword>
<sequence length="205" mass="22543">MLRSSTLHSPLLILSWGALPCHALVQCEEHGYDLHMRRFWGIKHFNDASPLGLSLTPRLITVVNLAMFWVPFLAAAIRAETGGDYKPAAMCWGVAVCNAVGHVLWLLALGKYTPGAFMSVAVTLPLGWCFFKALIKHYSPVGWRIVVSSLIFGSFAHLFVLFFAIKLYNAGYLSIIGTTAWIIGGMFGGMWAGLRRGTGTRKVKV</sequence>
<dbReference type="Proteomes" id="UP001165082">
    <property type="component" value="Unassembled WGS sequence"/>
</dbReference>
<evidence type="ECO:0000313" key="3">
    <source>
        <dbReference type="EMBL" id="GMH52768.1"/>
    </source>
</evidence>
<protein>
    <submittedName>
        <fullName evidence="3">Uncharacterized protein</fullName>
    </submittedName>
</protein>
<feature type="chain" id="PRO_5040858501" evidence="2">
    <location>
        <begin position="24"/>
        <end position="205"/>
    </location>
</feature>
<feature type="transmembrane region" description="Helical" evidence="1">
    <location>
        <begin position="116"/>
        <end position="135"/>
    </location>
</feature>
<organism evidence="3 4">
    <name type="scientific">Triparma retinervis</name>
    <dbReference type="NCBI Taxonomy" id="2557542"/>
    <lineage>
        <taxon>Eukaryota</taxon>
        <taxon>Sar</taxon>
        <taxon>Stramenopiles</taxon>
        <taxon>Ochrophyta</taxon>
        <taxon>Bolidophyceae</taxon>
        <taxon>Parmales</taxon>
        <taxon>Triparmaceae</taxon>
        <taxon>Triparma</taxon>
    </lineage>
</organism>
<comment type="caution">
    <text evidence="3">The sequence shown here is derived from an EMBL/GenBank/DDBJ whole genome shotgun (WGS) entry which is preliminary data.</text>
</comment>
<reference evidence="3" key="1">
    <citation type="submission" date="2022-07" db="EMBL/GenBank/DDBJ databases">
        <title>Genome analysis of Parmales, a sister group of diatoms, reveals the evolutionary specialization of diatoms from phago-mixotrophs to photoautotrophs.</title>
        <authorList>
            <person name="Ban H."/>
            <person name="Sato S."/>
            <person name="Yoshikawa S."/>
            <person name="Kazumasa Y."/>
            <person name="Nakamura Y."/>
            <person name="Ichinomiya M."/>
            <person name="Saitoh K."/>
            <person name="Sato N."/>
            <person name="Blanc-Mathieu R."/>
            <person name="Endo H."/>
            <person name="Kuwata A."/>
            <person name="Ogata H."/>
        </authorList>
    </citation>
    <scope>NUCLEOTIDE SEQUENCE</scope>
</reference>
<evidence type="ECO:0000313" key="4">
    <source>
        <dbReference type="Proteomes" id="UP001165082"/>
    </source>
</evidence>
<dbReference type="InterPro" id="IPR025671">
    <property type="entry name" value="HXXEE"/>
</dbReference>
<feature type="transmembrane region" description="Helical" evidence="1">
    <location>
        <begin position="142"/>
        <end position="165"/>
    </location>
</feature>
<dbReference type="AlphaFoldDB" id="A0A9W7DW10"/>
<dbReference type="EMBL" id="BRXZ01000749">
    <property type="protein sequence ID" value="GMH52768.1"/>
    <property type="molecule type" value="Genomic_DNA"/>
</dbReference>
<keyword evidence="2" id="KW-0732">Signal</keyword>
<keyword evidence="1" id="KW-0812">Transmembrane</keyword>
<feature type="signal peptide" evidence="2">
    <location>
        <begin position="1"/>
        <end position="23"/>
    </location>
</feature>
<keyword evidence="1" id="KW-1133">Transmembrane helix</keyword>
<feature type="transmembrane region" description="Helical" evidence="1">
    <location>
        <begin position="59"/>
        <end position="77"/>
    </location>
</feature>
<evidence type="ECO:0000256" key="1">
    <source>
        <dbReference type="SAM" id="Phobius"/>
    </source>
</evidence>
<feature type="transmembrane region" description="Helical" evidence="1">
    <location>
        <begin position="171"/>
        <end position="194"/>
    </location>
</feature>
<feature type="transmembrane region" description="Helical" evidence="1">
    <location>
        <begin position="89"/>
        <end position="110"/>
    </location>
</feature>
<accession>A0A9W7DW10</accession>
<proteinExistence type="predicted"/>